<dbReference type="EMBL" id="CADEAL010001646">
    <property type="protein sequence ID" value="CAB1434217.1"/>
    <property type="molecule type" value="Genomic_DNA"/>
</dbReference>
<reference evidence="2" key="1">
    <citation type="submission" date="2020-03" db="EMBL/GenBank/DDBJ databases">
        <authorList>
            <person name="Weist P."/>
        </authorList>
    </citation>
    <scope>NUCLEOTIDE SEQUENCE</scope>
</reference>
<feature type="compositionally biased region" description="Polar residues" evidence="1">
    <location>
        <begin position="153"/>
        <end position="175"/>
    </location>
</feature>
<evidence type="ECO:0000313" key="2">
    <source>
        <dbReference type="EMBL" id="CAB1434217.1"/>
    </source>
</evidence>
<evidence type="ECO:0000313" key="3">
    <source>
        <dbReference type="Proteomes" id="UP001153269"/>
    </source>
</evidence>
<feature type="region of interest" description="Disordered" evidence="1">
    <location>
        <begin position="71"/>
        <end position="91"/>
    </location>
</feature>
<dbReference type="Proteomes" id="UP001153269">
    <property type="component" value="Unassembled WGS sequence"/>
</dbReference>
<sequence length="283" mass="29427">MKLARPVAGVQGEVEGEVELSGDGSMLSEEGVDFPGAACSEDAGNKMAGECGKRLSDSSWASEDLSCRSEVRREAEAGGGSPERTGAADAHRAISLDAAECLSEMNDLSSLVRSTALEDLTSIGDRRLFQGQELVPEQVNDGLTADDAALESCSDSGTTDIAPETQPTPEAQRLSQPAFDPHSEDLHPASGGRDGSPLTETPPDRGAENGACDSGPDISNGLERSGGGDRTTGAAELPKTPPQSSPARKSMVPVAIFKGLFALMFTRTSPPQFSPPTLIYSSF</sequence>
<organism evidence="2 3">
    <name type="scientific">Pleuronectes platessa</name>
    <name type="common">European plaice</name>
    <dbReference type="NCBI Taxonomy" id="8262"/>
    <lineage>
        <taxon>Eukaryota</taxon>
        <taxon>Metazoa</taxon>
        <taxon>Chordata</taxon>
        <taxon>Craniata</taxon>
        <taxon>Vertebrata</taxon>
        <taxon>Euteleostomi</taxon>
        <taxon>Actinopterygii</taxon>
        <taxon>Neopterygii</taxon>
        <taxon>Teleostei</taxon>
        <taxon>Neoteleostei</taxon>
        <taxon>Acanthomorphata</taxon>
        <taxon>Carangaria</taxon>
        <taxon>Pleuronectiformes</taxon>
        <taxon>Pleuronectoidei</taxon>
        <taxon>Pleuronectidae</taxon>
        <taxon>Pleuronectes</taxon>
    </lineage>
</organism>
<feature type="region of interest" description="Disordered" evidence="1">
    <location>
        <begin position="1"/>
        <end position="34"/>
    </location>
</feature>
<keyword evidence="3" id="KW-1185">Reference proteome</keyword>
<protein>
    <submittedName>
        <fullName evidence="2">Uncharacterized protein</fullName>
    </submittedName>
</protein>
<feature type="region of interest" description="Disordered" evidence="1">
    <location>
        <begin position="139"/>
        <end position="250"/>
    </location>
</feature>
<gene>
    <name evidence="2" type="ORF">PLEPLA_LOCUS22278</name>
</gene>
<proteinExistence type="predicted"/>
<accession>A0A9N7UQ58</accession>
<name>A0A9N7UQ58_PLEPL</name>
<evidence type="ECO:0000256" key="1">
    <source>
        <dbReference type="SAM" id="MobiDB-lite"/>
    </source>
</evidence>
<dbReference type="AlphaFoldDB" id="A0A9N7UQ58"/>
<comment type="caution">
    <text evidence="2">The sequence shown here is derived from an EMBL/GenBank/DDBJ whole genome shotgun (WGS) entry which is preliminary data.</text>
</comment>